<dbReference type="HAMAP" id="MF_01310">
    <property type="entry name" value="Ribosomal_uS11"/>
    <property type="match status" value="1"/>
</dbReference>
<proteinExistence type="inferred from homology"/>
<dbReference type="EMBL" id="JAPUFD010000012">
    <property type="protein sequence ID" value="MDI1490791.1"/>
    <property type="molecule type" value="Genomic_DNA"/>
</dbReference>
<evidence type="ECO:0000313" key="5">
    <source>
        <dbReference type="EMBL" id="MDI1490791.1"/>
    </source>
</evidence>
<organism evidence="5 6">
    <name type="scientific">Ramalina farinacea</name>
    <dbReference type="NCBI Taxonomy" id="258253"/>
    <lineage>
        <taxon>Eukaryota</taxon>
        <taxon>Fungi</taxon>
        <taxon>Dikarya</taxon>
        <taxon>Ascomycota</taxon>
        <taxon>Pezizomycotina</taxon>
        <taxon>Lecanoromycetes</taxon>
        <taxon>OSLEUM clade</taxon>
        <taxon>Lecanoromycetidae</taxon>
        <taxon>Lecanorales</taxon>
        <taxon>Lecanorineae</taxon>
        <taxon>Ramalinaceae</taxon>
        <taxon>Ramalina</taxon>
    </lineage>
</organism>
<dbReference type="InterPro" id="IPR001971">
    <property type="entry name" value="Ribosomal_uS11"/>
</dbReference>
<keyword evidence="3" id="KW-0687">Ribonucleoprotein</keyword>
<protein>
    <recommendedName>
        <fullName evidence="7">Ribosomal protein S11</fullName>
    </recommendedName>
</protein>
<keyword evidence="6" id="KW-1185">Reference proteome</keyword>
<dbReference type="AlphaFoldDB" id="A0AA43QQH6"/>
<sequence length="219" mass="24298">MDPLLRPFLRLSSICSACRHRLSPKPPLRLSQSHPPHLRSLTTSSTSASPPADDSPLSSLSKSFDRKSPASVPNPRKALSLTRPWYPPKPHHLHISATKHNTHITLTTGARNAIISLSTGNLNFRKSNRGTYDAAYQLGVYALAQIKNKGLYSEGCDPRIGPIRSLEVIWRDFGPGREAVQKVLLGAEGRLLRDRVLRVMDGTRLKFGGTRSRKQRRLG</sequence>
<comment type="similarity">
    <text evidence="1">Belongs to the universal ribosomal protein uS11 family.</text>
</comment>
<dbReference type="GO" id="GO:0003735">
    <property type="term" value="F:structural constituent of ribosome"/>
    <property type="evidence" value="ECO:0007669"/>
    <property type="project" value="InterPro"/>
</dbReference>
<dbReference type="PANTHER" id="PTHR11759">
    <property type="entry name" value="40S RIBOSOMAL PROTEIN S14/30S RIBOSOMAL PROTEIN S11"/>
    <property type="match status" value="1"/>
</dbReference>
<dbReference type="GO" id="GO:0005840">
    <property type="term" value="C:ribosome"/>
    <property type="evidence" value="ECO:0007669"/>
    <property type="project" value="UniProtKB-KW"/>
</dbReference>
<dbReference type="GO" id="GO:0006412">
    <property type="term" value="P:translation"/>
    <property type="evidence" value="ECO:0007669"/>
    <property type="project" value="InterPro"/>
</dbReference>
<reference evidence="5" key="1">
    <citation type="journal article" date="2023" name="Genome Biol. Evol.">
        <title>First Whole Genome Sequence and Flow Cytometry Genome Size Data for the Lichen-Forming Fungus Ramalina farinacea (Ascomycota).</title>
        <authorList>
            <person name="Llewellyn T."/>
            <person name="Mian S."/>
            <person name="Hill R."/>
            <person name="Leitch I.J."/>
            <person name="Gaya E."/>
        </authorList>
    </citation>
    <scope>NUCLEOTIDE SEQUENCE</scope>
    <source>
        <strain evidence="5">LIQ254RAFAR</strain>
    </source>
</reference>
<name>A0AA43QQH6_9LECA</name>
<gene>
    <name evidence="5" type="ORF">OHK93_001995</name>
</gene>
<keyword evidence="2" id="KW-0689">Ribosomal protein</keyword>
<feature type="compositionally biased region" description="Low complexity" evidence="4">
    <location>
        <begin position="40"/>
        <end position="61"/>
    </location>
</feature>
<evidence type="ECO:0000256" key="2">
    <source>
        <dbReference type="ARBA" id="ARBA00022980"/>
    </source>
</evidence>
<evidence type="ECO:0000256" key="4">
    <source>
        <dbReference type="SAM" id="MobiDB-lite"/>
    </source>
</evidence>
<evidence type="ECO:0008006" key="7">
    <source>
        <dbReference type="Google" id="ProtNLM"/>
    </source>
</evidence>
<feature type="region of interest" description="Disordered" evidence="4">
    <location>
        <begin position="23"/>
        <end position="83"/>
    </location>
</feature>
<dbReference type="SUPFAM" id="SSF53137">
    <property type="entry name" value="Translational machinery components"/>
    <property type="match status" value="1"/>
</dbReference>
<dbReference type="GO" id="GO:1990904">
    <property type="term" value="C:ribonucleoprotein complex"/>
    <property type="evidence" value="ECO:0007669"/>
    <property type="project" value="UniProtKB-KW"/>
</dbReference>
<dbReference type="Gene3D" id="3.30.420.80">
    <property type="entry name" value="Ribosomal protein S11"/>
    <property type="match status" value="1"/>
</dbReference>
<dbReference type="InterPro" id="IPR036967">
    <property type="entry name" value="Ribosomal_uS11_sf"/>
</dbReference>
<accession>A0AA43QQH6</accession>
<evidence type="ECO:0000313" key="6">
    <source>
        <dbReference type="Proteomes" id="UP001161017"/>
    </source>
</evidence>
<evidence type="ECO:0000256" key="3">
    <source>
        <dbReference type="ARBA" id="ARBA00023274"/>
    </source>
</evidence>
<comment type="caution">
    <text evidence="5">The sequence shown here is derived from an EMBL/GenBank/DDBJ whole genome shotgun (WGS) entry which is preliminary data.</text>
</comment>
<dbReference type="Proteomes" id="UP001161017">
    <property type="component" value="Unassembled WGS sequence"/>
</dbReference>
<evidence type="ECO:0000256" key="1">
    <source>
        <dbReference type="ARBA" id="ARBA00006194"/>
    </source>
</evidence>